<dbReference type="EMBL" id="JANSKA010000006">
    <property type="protein sequence ID" value="MCR9037138.1"/>
    <property type="molecule type" value="Genomic_DNA"/>
</dbReference>
<evidence type="ECO:0000313" key="4">
    <source>
        <dbReference type="EMBL" id="MCR9037138.1"/>
    </source>
</evidence>
<sequence>MSDLTLNDRRPELYEAAGAWEFYYLGSNAATQTFTNVTFTEGYMVGSASNHLDSYQSATFKNCTFGIADPSYENDDSLASKRQHYELWLSGQAKASVDSCTFTPNNYGAIKGTYSNTYPMYYPNSHVELSVTNSTFNGIGHHRVVHLDGVDDISFTNNTLTNCLTNKDGSTKQFIDATVDKSNGKVAAINADYFGENKNNNTIQYSLKLTKDGKDVEGAPAYYQYNQTLDSYSVGGYTYSLDNGAAFVDDASLLPKGANTGRYAIDSEHHVFTASALTGDDKTAIVVSSAAPRSYELVKPMAIKYIIAFDKNADDATGTMTSLDAVYDADATLAACAFSRKGYTFAGWNTKADGTGNAYADAATVKNLTIENGATVTLYAQWKQITHTVTFSDPDGNTSTPAQTVNDGATATAPQDPTRDGYAFDGWLLDGEKYDFSKPVTEDITLVAKWSKVTQEGSQNTEQGTDEKSEPPAAPKPAPNAPAAKVPNTSDATMPVYALVALVAGGAALVVMSSRKRNRS</sequence>
<protein>
    <submittedName>
        <fullName evidence="4">InlB B-repeat-containing protein</fullName>
    </submittedName>
</protein>
<evidence type="ECO:0000256" key="3">
    <source>
        <dbReference type="SAM" id="Phobius"/>
    </source>
</evidence>
<comment type="caution">
    <text evidence="4">The sequence shown here is derived from an EMBL/GenBank/DDBJ whole genome shotgun (WGS) entry which is preliminary data.</text>
</comment>
<dbReference type="InterPro" id="IPR013378">
    <property type="entry name" value="InlB-like_B-rpt"/>
</dbReference>
<feature type="compositionally biased region" description="Polar residues" evidence="2">
    <location>
        <begin position="453"/>
        <end position="463"/>
    </location>
</feature>
<gene>
    <name evidence="4" type="ORF">NVS32_09285</name>
</gene>
<dbReference type="InterPro" id="IPR042229">
    <property type="entry name" value="Listeria/Bacterioides_rpt_sf"/>
</dbReference>
<evidence type="ECO:0000256" key="1">
    <source>
        <dbReference type="ARBA" id="ARBA00004196"/>
    </source>
</evidence>
<proteinExistence type="predicted"/>
<dbReference type="Pfam" id="PF09479">
    <property type="entry name" value="Flg_new"/>
    <property type="match status" value="2"/>
</dbReference>
<evidence type="ECO:0000313" key="5">
    <source>
        <dbReference type="Proteomes" id="UP001204320"/>
    </source>
</evidence>
<keyword evidence="3" id="KW-0812">Transmembrane</keyword>
<feature type="region of interest" description="Disordered" evidence="2">
    <location>
        <begin position="453"/>
        <end position="489"/>
    </location>
</feature>
<keyword evidence="3" id="KW-1133">Transmembrane helix</keyword>
<dbReference type="RefSeq" id="WP_258499563.1">
    <property type="nucleotide sequence ID" value="NZ_JANSKA010000006.1"/>
</dbReference>
<dbReference type="NCBIfam" id="TIGR02543">
    <property type="entry name" value="List_Bact_rpt"/>
    <property type="match status" value="2"/>
</dbReference>
<organism evidence="4 5">
    <name type="scientific">Tractidigestivibacter montrealensis</name>
    <dbReference type="NCBI Taxonomy" id="2972466"/>
    <lineage>
        <taxon>Bacteria</taxon>
        <taxon>Bacillati</taxon>
        <taxon>Actinomycetota</taxon>
        <taxon>Coriobacteriia</taxon>
        <taxon>Coriobacteriales</taxon>
        <taxon>Atopobiaceae</taxon>
        <taxon>Tractidigestivibacter</taxon>
    </lineage>
</organism>
<feature type="region of interest" description="Disordered" evidence="2">
    <location>
        <begin position="391"/>
        <end position="420"/>
    </location>
</feature>
<accession>A0ABT1ZAA0</accession>
<feature type="compositionally biased region" description="Polar residues" evidence="2">
    <location>
        <begin position="391"/>
        <end position="415"/>
    </location>
</feature>
<keyword evidence="3" id="KW-0472">Membrane</keyword>
<evidence type="ECO:0000256" key="2">
    <source>
        <dbReference type="SAM" id="MobiDB-lite"/>
    </source>
</evidence>
<reference evidence="4 5" key="1">
    <citation type="submission" date="2022-08" db="EMBL/GenBank/DDBJ databases">
        <title>Tractidigestivibacter montrealensis type strain KD21.</title>
        <authorList>
            <person name="Diop K."/>
            <person name="Richard C."/>
            <person name="Routy B."/>
        </authorList>
    </citation>
    <scope>NUCLEOTIDE SEQUENCE [LARGE SCALE GENOMIC DNA]</scope>
    <source>
        <strain evidence="4 5">KD21</strain>
    </source>
</reference>
<name>A0ABT1ZAA0_9ACTN</name>
<dbReference type="Proteomes" id="UP001204320">
    <property type="component" value="Unassembled WGS sequence"/>
</dbReference>
<keyword evidence="5" id="KW-1185">Reference proteome</keyword>
<feature type="transmembrane region" description="Helical" evidence="3">
    <location>
        <begin position="494"/>
        <end position="512"/>
    </location>
</feature>
<dbReference type="Gene3D" id="2.60.40.4270">
    <property type="entry name" value="Listeria-Bacteroides repeat domain"/>
    <property type="match status" value="2"/>
</dbReference>
<comment type="subcellular location">
    <subcellularLocation>
        <location evidence="1">Cell envelope</location>
    </subcellularLocation>
</comment>